<dbReference type="Gene3D" id="3.40.1190.20">
    <property type="match status" value="1"/>
</dbReference>
<feature type="binding site" evidence="11">
    <location>
        <position position="47"/>
    </location>
    <ligand>
        <name>substrate</name>
    </ligand>
</feature>
<comment type="pathway">
    <text evidence="3 11">Cofactor biosynthesis; thiamine diphosphate biosynthesis; 4-methyl-5-(2-phosphoethyl)-thiazole from 5-(2-hydroxyethyl)-4-methylthiazole: step 1/1.</text>
</comment>
<dbReference type="GO" id="GO:0005524">
    <property type="term" value="F:ATP binding"/>
    <property type="evidence" value="ECO:0007669"/>
    <property type="project" value="UniProtKB-UniRule"/>
</dbReference>
<comment type="function">
    <text evidence="11">Catalyzes the phosphorylation of the hydroxyl group of 4-methyl-5-beta-hydroxyethylthiazole (THZ).</text>
</comment>
<dbReference type="GO" id="GO:0009229">
    <property type="term" value="P:thiamine diphosphate biosynthetic process"/>
    <property type="evidence" value="ECO:0007669"/>
    <property type="project" value="UniProtKB-UniRule"/>
</dbReference>
<comment type="catalytic activity">
    <reaction evidence="1 11">
        <text>5-(2-hydroxyethyl)-4-methylthiazole + ATP = 4-methyl-5-(2-phosphooxyethyl)-thiazole + ADP + H(+)</text>
        <dbReference type="Rhea" id="RHEA:24212"/>
        <dbReference type="ChEBI" id="CHEBI:15378"/>
        <dbReference type="ChEBI" id="CHEBI:17957"/>
        <dbReference type="ChEBI" id="CHEBI:30616"/>
        <dbReference type="ChEBI" id="CHEBI:58296"/>
        <dbReference type="ChEBI" id="CHEBI:456216"/>
        <dbReference type="EC" id="2.7.1.50"/>
    </reaction>
</comment>
<dbReference type="HAMAP" id="MF_00228">
    <property type="entry name" value="Thz_kinase"/>
    <property type="match status" value="1"/>
</dbReference>
<comment type="similarity">
    <text evidence="11">Belongs to the Thz kinase family.</text>
</comment>
<dbReference type="EMBL" id="NDYC01000010">
    <property type="protein sequence ID" value="OXZ28488.1"/>
    <property type="molecule type" value="Genomic_DNA"/>
</dbReference>
<keyword evidence="9 11" id="KW-0460">Magnesium</keyword>
<keyword evidence="6 11" id="KW-0547">Nucleotide-binding</keyword>
<dbReference type="PIRSF" id="PIRSF000513">
    <property type="entry name" value="Thz_kinase"/>
    <property type="match status" value="1"/>
</dbReference>
<dbReference type="GO" id="GO:0009228">
    <property type="term" value="P:thiamine biosynthetic process"/>
    <property type="evidence" value="ECO:0007669"/>
    <property type="project" value="UniProtKB-KW"/>
</dbReference>
<keyword evidence="4 11" id="KW-0808">Transferase</keyword>
<evidence type="ECO:0000313" key="12">
    <source>
        <dbReference type="EMBL" id="OXZ28488.1"/>
    </source>
</evidence>
<keyword evidence="7 11" id="KW-0418">Kinase</keyword>
<accession>A0A233V7W2</accession>
<organism evidence="12 13">
    <name type="scientific">Finegoldia magna</name>
    <name type="common">Peptostreptococcus magnus</name>
    <dbReference type="NCBI Taxonomy" id="1260"/>
    <lineage>
        <taxon>Bacteria</taxon>
        <taxon>Bacillati</taxon>
        <taxon>Bacillota</taxon>
        <taxon>Tissierellia</taxon>
        <taxon>Tissierellales</taxon>
        <taxon>Peptoniphilaceae</taxon>
        <taxon>Finegoldia</taxon>
    </lineage>
</organism>
<sequence length="268" mass="29773">MDDLKQKLSEIYSELYNKNNLIHCLTNAISINDMANAVLSINQSPFMADNPREVEDVTKNCDSLLINLGNITDYRIESIKKSVRIANENKIPITLDLVGVSASRLRLDLTLEILQKHKITCIKGNYSEIKSLCIEDLSTKGVDSKKLEVNDVINYCKDLYAKYHSIVVATGQTDIVCANEIYLLNNGDERLSKITATGCVVGSLIACTLSVSQSIEACILAISAMNISCEMVDKNVGLSSFKIGLYDNLSRIKWEQIKENINARKVES</sequence>
<evidence type="ECO:0000256" key="6">
    <source>
        <dbReference type="ARBA" id="ARBA00022741"/>
    </source>
</evidence>
<protein>
    <recommendedName>
        <fullName evidence="11">Hydroxyethylthiazole kinase</fullName>
        <ecNumber evidence="11">2.7.1.50</ecNumber>
    </recommendedName>
    <alternativeName>
        <fullName evidence="11">4-methyl-5-beta-hydroxyethylthiazole kinase</fullName>
        <shortName evidence="11">TH kinase</shortName>
        <shortName evidence="11">Thz kinase</shortName>
    </alternativeName>
</protein>
<comment type="caution">
    <text evidence="12">The sequence shown here is derived from an EMBL/GenBank/DDBJ whole genome shotgun (WGS) entry which is preliminary data.</text>
</comment>
<dbReference type="RefSeq" id="WP_094205337.1">
    <property type="nucleotide sequence ID" value="NZ_NDYC01000010.1"/>
</dbReference>
<dbReference type="InterPro" id="IPR029056">
    <property type="entry name" value="Ribokinase-like"/>
</dbReference>
<reference evidence="13" key="1">
    <citation type="submission" date="2017-04" db="EMBL/GenBank/DDBJ databases">
        <title>Finegoldia magna isolated from orthopedic joint implant-associated infections.</title>
        <authorList>
            <person name="Bjorklund S."/>
            <person name="Bruggemann H."/>
            <person name="Jensen A."/>
            <person name="Hellmark B."/>
            <person name="Soderquist B."/>
        </authorList>
    </citation>
    <scope>NUCLEOTIDE SEQUENCE [LARGE SCALE GENOMIC DNA]</scope>
    <source>
        <strain evidence="13">CCUG 54800</strain>
    </source>
</reference>
<dbReference type="Pfam" id="PF02110">
    <property type="entry name" value="HK"/>
    <property type="match status" value="1"/>
</dbReference>
<feature type="binding site" evidence="11">
    <location>
        <position position="123"/>
    </location>
    <ligand>
        <name>ATP</name>
        <dbReference type="ChEBI" id="CHEBI:30616"/>
    </ligand>
</feature>
<dbReference type="GO" id="GO:0004417">
    <property type="term" value="F:hydroxyethylthiazole kinase activity"/>
    <property type="evidence" value="ECO:0007669"/>
    <property type="project" value="UniProtKB-UniRule"/>
</dbReference>
<dbReference type="CDD" id="cd01170">
    <property type="entry name" value="THZ_kinase"/>
    <property type="match status" value="1"/>
</dbReference>
<gene>
    <name evidence="11" type="primary">thiM</name>
    <name evidence="12" type="ORF">B9N49_02205</name>
</gene>
<dbReference type="UniPathway" id="UPA00060">
    <property type="reaction ID" value="UER00139"/>
</dbReference>
<dbReference type="GO" id="GO:0000287">
    <property type="term" value="F:magnesium ion binding"/>
    <property type="evidence" value="ECO:0007669"/>
    <property type="project" value="UniProtKB-UniRule"/>
</dbReference>
<evidence type="ECO:0000313" key="13">
    <source>
        <dbReference type="Proteomes" id="UP000215413"/>
    </source>
</evidence>
<dbReference type="NCBIfam" id="NF006830">
    <property type="entry name" value="PRK09355.1"/>
    <property type="match status" value="1"/>
</dbReference>
<dbReference type="PRINTS" id="PR01099">
    <property type="entry name" value="HYETHTZKNASE"/>
</dbReference>
<comment type="cofactor">
    <cofactor evidence="2 11">
        <name>Mg(2+)</name>
        <dbReference type="ChEBI" id="CHEBI:18420"/>
    </cofactor>
</comment>
<keyword evidence="10 11" id="KW-0784">Thiamine biosynthesis</keyword>
<evidence type="ECO:0000256" key="1">
    <source>
        <dbReference type="ARBA" id="ARBA00001771"/>
    </source>
</evidence>
<keyword evidence="8 11" id="KW-0067">ATP-binding</keyword>
<name>A0A233V7W2_FINMA</name>
<evidence type="ECO:0000256" key="11">
    <source>
        <dbReference type="HAMAP-Rule" id="MF_00228"/>
    </source>
</evidence>
<dbReference type="Proteomes" id="UP000215413">
    <property type="component" value="Unassembled WGS sequence"/>
</dbReference>
<feature type="binding site" evidence="11">
    <location>
        <position position="170"/>
    </location>
    <ligand>
        <name>ATP</name>
        <dbReference type="ChEBI" id="CHEBI:30616"/>
    </ligand>
</feature>
<evidence type="ECO:0000256" key="4">
    <source>
        <dbReference type="ARBA" id="ARBA00022679"/>
    </source>
</evidence>
<feature type="binding site" evidence="11">
    <location>
        <position position="196"/>
    </location>
    <ligand>
        <name>substrate</name>
    </ligand>
</feature>
<evidence type="ECO:0000256" key="10">
    <source>
        <dbReference type="ARBA" id="ARBA00022977"/>
    </source>
</evidence>
<dbReference type="InterPro" id="IPR000417">
    <property type="entry name" value="Hyethyz_kinase"/>
</dbReference>
<evidence type="ECO:0000256" key="8">
    <source>
        <dbReference type="ARBA" id="ARBA00022840"/>
    </source>
</evidence>
<dbReference type="AlphaFoldDB" id="A0A233V7W2"/>
<keyword evidence="5 11" id="KW-0479">Metal-binding</keyword>
<evidence type="ECO:0000256" key="7">
    <source>
        <dbReference type="ARBA" id="ARBA00022777"/>
    </source>
</evidence>
<evidence type="ECO:0000256" key="3">
    <source>
        <dbReference type="ARBA" id="ARBA00004868"/>
    </source>
</evidence>
<evidence type="ECO:0000256" key="2">
    <source>
        <dbReference type="ARBA" id="ARBA00001946"/>
    </source>
</evidence>
<evidence type="ECO:0000256" key="5">
    <source>
        <dbReference type="ARBA" id="ARBA00022723"/>
    </source>
</evidence>
<proteinExistence type="inferred from homology"/>
<dbReference type="EC" id="2.7.1.50" evidence="11"/>
<dbReference type="SUPFAM" id="SSF53613">
    <property type="entry name" value="Ribokinase-like"/>
    <property type="match status" value="1"/>
</dbReference>
<evidence type="ECO:0000256" key="9">
    <source>
        <dbReference type="ARBA" id="ARBA00022842"/>
    </source>
</evidence>